<dbReference type="SMART" id="SM00342">
    <property type="entry name" value="HTH_ARAC"/>
    <property type="match status" value="1"/>
</dbReference>
<dbReference type="PANTHER" id="PTHR43130:SF3">
    <property type="entry name" value="HTH-TYPE TRANSCRIPTIONAL REGULATOR RV1931C"/>
    <property type="match status" value="1"/>
</dbReference>
<dbReference type="InterPro" id="IPR052158">
    <property type="entry name" value="INH-QAR"/>
</dbReference>
<dbReference type="Pfam" id="PF12833">
    <property type="entry name" value="HTH_18"/>
    <property type="match status" value="1"/>
</dbReference>
<keyword evidence="5" id="KW-1185">Reference proteome</keyword>
<evidence type="ECO:0000256" key="2">
    <source>
        <dbReference type="ARBA" id="ARBA00023163"/>
    </source>
</evidence>
<dbReference type="InterPro" id="IPR018060">
    <property type="entry name" value="HTH_AraC"/>
</dbReference>
<keyword evidence="1" id="KW-0805">Transcription regulation</keyword>
<reference evidence="4 5" key="1">
    <citation type="submission" date="2024-09" db="EMBL/GenBank/DDBJ databases">
        <authorList>
            <person name="Sun Q."/>
            <person name="Mori K."/>
        </authorList>
    </citation>
    <scope>NUCLEOTIDE SEQUENCE [LARGE SCALE GENOMIC DNA]</scope>
    <source>
        <strain evidence="4 5">JCM 3143</strain>
    </source>
</reference>
<feature type="domain" description="HTH araC/xylS-type" evidence="3">
    <location>
        <begin position="216"/>
        <end position="314"/>
    </location>
</feature>
<dbReference type="InterPro" id="IPR002818">
    <property type="entry name" value="DJ-1/PfpI"/>
</dbReference>
<dbReference type="SUPFAM" id="SSF46689">
    <property type="entry name" value="Homeodomain-like"/>
    <property type="match status" value="2"/>
</dbReference>
<evidence type="ECO:0000313" key="5">
    <source>
        <dbReference type="Proteomes" id="UP001589532"/>
    </source>
</evidence>
<gene>
    <name evidence="4" type="ORF">ACFFSA_49105</name>
</gene>
<dbReference type="Gene3D" id="1.10.10.60">
    <property type="entry name" value="Homeodomain-like"/>
    <property type="match status" value="1"/>
</dbReference>
<dbReference type="PANTHER" id="PTHR43130">
    <property type="entry name" value="ARAC-FAMILY TRANSCRIPTIONAL REGULATOR"/>
    <property type="match status" value="1"/>
</dbReference>
<organism evidence="4 5">
    <name type="scientific">Nonomuraea helvata</name>
    <dbReference type="NCBI Taxonomy" id="37484"/>
    <lineage>
        <taxon>Bacteria</taxon>
        <taxon>Bacillati</taxon>
        <taxon>Actinomycetota</taxon>
        <taxon>Actinomycetes</taxon>
        <taxon>Streptosporangiales</taxon>
        <taxon>Streptosporangiaceae</taxon>
        <taxon>Nonomuraea</taxon>
    </lineage>
</organism>
<dbReference type="CDD" id="cd03137">
    <property type="entry name" value="GATase1_AraC_1"/>
    <property type="match status" value="1"/>
</dbReference>
<comment type="caution">
    <text evidence="4">The sequence shown here is derived from an EMBL/GenBank/DDBJ whole genome shotgun (WGS) entry which is preliminary data.</text>
</comment>
<evidence type="ECO:0000256" key="1">
    <source>
        <dbReference type="ARBA" id="ARBA00023015"/>
    </source>
</evidence>
<dbReference type="InterPro" id="IPR009057">
    <property type="entry name" value="Homeodomain-like_sf"/>
</dbReference>
<accession>A0ABV5SJA8</accession>
<dbReference type="Proteomes" id="UP001589532">
    <property type="component" value="Unassembled WGS sequence"/>
</dbReference>
<evidence type="ECO:0000313" key="4">
    <source>
        <dbReference type="EMBL" id="MFB9631074.1"/>
    </source>
</evidence>
<dbReference type="Gene3D" id="3.40.50.880">
    <property type="match status" value="1"/>
</dbReference>
<sequence length="325" mass="34924">MTVRSVALALTDDVPIFEVAIPCEVFGRARLDLADPWPYDFTVCAAEPGRTTIGAGFVAGTVHGLEELATAHTVIVPACADVHDAQPPGLVAAVRAAHEAGARVVSLCSGAFVLAAAGLLNGRRATVHWLYADLLARRFPEVDVDPGVLYVDDGDVLTSAGTAAGLDLCLHLVRRDLGAGFANLLARRLVVPPHRSGGQAQYVETPLAERVDESLAPLLQWAVEHLDQPLTIADLARRQHVTPRTLIRRFHAATGTSPLRWLLAQRVRRARELLESTGEPLSRIAGLTGLGTEANLRHHFTRAVGVAPAHYRRTFSDRSPTSTRA</sequence>
<dbReference type="SUPFAM" id="SSF52317">
    <property type="entry name" value="Class I glutamine amidotransferase-like"/>
    <property type="match status" value="1"/>
</dbReference>
<protein>
    <submittedName>
        <fullName evidence="4">Helix-turn-helix domain-containing protein</fullName>
    </submittedName>
</protein>
<dbReference type="Pfam" id="PF01965">
    <property type="entry name" value="DJ-1_PfpI"/>
    <property type="match status" value="1"/>
</dbReference>
<dbReference type="EMBL" id="JBHMBW010000104">
    <property type="protein sequence ID" value="MFB9631074.1"/>
    <property type="molecule type" value="Genomic_DNA"/>
</dbReference>
<dbReference type="PROSITE" id="PS01124">
    <property type="entry name" value="HTH_ARAC_FAMILY_2"/>
    <property type="match status" value="1"/>
</dbReference>
<proteinExistence type="predicted"/>
<dbReference type="RefSeq" id="WP_344999418.1">
    <property type="nucleotide sequence ID" value="NZ_BAAAXV010000009.1"/>
</dbReference>
<name>A0ABV5SJA8_9ACTN</name>
<keyword evidence="2" id="KW-0804">Transcription</keyword>
<dbReference type="InterPro" id="IPR029062">
    <property type="entry name" value="Class_I_gatase-like"/>
</dbReference>
<evidence type="ECO:0000259" key="3">
    <source>
        <dbReference type="PROSITE" id="PS01124"/>
    </source>
</evidence>